<keyword evidence="3" id="KW-0378">Hydrolase</keyword>
<evidence type="ECO:0000313" key="5">
    <source>
        <dbReference type="Proteomes" id="UP000325785"/>
    </source>
</evidence>
<keyword evidence="3" id="KW-0540">Nuclease</keyword>
<dbReference type="InterPro" id="IPR044556">
    <property type="entry name" value="EndoII-like_GIY-YIG"/>
</dbReference>
<evidence type="ECO:0000313" key="2">
    <source>
        <dbReference type="EMBL" id="KRS18410.1"/>
    </source>
</evidence>
<dbReference type="OrthoDB" id="7274871at2"/>
<evidence type="ECO:0000256" key="1">
    <source>
        <dbReference type="SAM" id="MobiDB-lite"/>
    </source>
</evidence>
<name>A0A0T5PBI9_9RHOB</name>
<dbReference type="EMBL" id="CP031598">
    <property type="protein sequence ID" value="QEW26768.1"/>
    <property type="molecule type" value="Genomic_DNA"/>
</dbReference>
<proteinExistence type="predicted"/>
<dbReference type="Proteomes" id="UP000325785">
    <property type="component" value="Chromosome"/>
</dbReference>
<dbReference type="GO" id="GO:0004519">
    <property type="term" value="F:endonuclease activity"/>
    <property type="evidence" value="ECO:0007669"/>
    <property type="project" value="UniProtKB-KW"/>
</dbReference>
<dbReference type="AlphaFoldDB" id="A0A0T5PBI9"/>
<dbReference type="CDD" id="cd10436">
    <property type="entry name" value="GIY-YIG_EndoII_Hpy188I_like"/>
    <property type="match status" value="1"/>
</dbReference>
<protein>
    <submittedName>
        <fullName evidence="3">Endonuclease II</fullName>
    </submittedName>
</protein>
<dbReference type="PATRIC" id="fig|540747.5.peg.4726"/>
<dbReference type="EMBL" id="LAXI01000004">
    <property type="protein sequence ID" value="KRS18410.1"/>
    <property type="molecule type" value="Genomic_DNA"/>
</dbReference>
<feature type="region of interest" description="Disordered" evidence="1">
    <location>
        <begin position="130"/>
        <end position="152"/>
    </location>
</feature>
<dbReference type="InterPro" id="IPR053748">
    <property type="entry name" value="Host_DNA_Degrad_Endo"/>
</dbReference>
<keyword evidence="4" id="KW-1185">Reference proteome</keyword>
<reference evidence="3 5" key="2">
    <citation type="submission" date="2018-08" db="EMBL/GenBank/DDBJ databases">
        <title>Genetic Globetrotter - A new plasmid hitch-hiking vast phylogenetic and geographic distances.</title>
        <authorList>
            <person name="Vollmers J."/>
            <person name="Petersen J."/>
        </authorList>
    </citation>
    <scope>NUCLEOTIDE SEQUENCE [LARGE SCALE GENOMIC DNA]</scope>
    <source>
        <strain evidence="3 5">DSM 26383</strain>
    </source>
</reference>
<keyword evidence="3" id="KW-0255">Endonuclease</keyword>
<organism evidence="2 4">
    <name type="scientific">Roseovarius indicus</name>
    <dbReference type="NCBI Taxonomy" id="540747"/>
    <lineage>
        <taxon>Bacteria</taxon>
        <taxon>Pseudomonadati</taxon>
        <taxon>Pseudomonadota</taxon>
        <taxon>Alphaproteobacteria</taxon>
        <taxon>Rhodobacterales</taxon>
        <taxon>Roseobacteraceae</taxon>
        <taxon>Roseovarius</taxon>
    </lineage>
</organism>
<reference evidence="2 4" key="1">
    <citation type="submission" date="2015-04" db="EMBL/GenBank/DDBJ databases">
        <title>The draft genome sequence of Roseovarius indicus B108T.</title>
        <authorList>
            <person name="Li G."/>
            <person name="Lai Q."/>
            <person name="Shao Z."/>
            <person name="Yan P."/>
        </authorList>
    </citation>
    <scope>NUCLEOTIDE SEQUENCE [LARGE SCALE GENOMIC DNA]</scope>
    <source>
        <strain evidence="2 4">B108</strain>
    </source>
</reference>
<evidence type="ECO:0000313" key="3">
    <source>
        <dbReference type="EMBL" id="QEW26768.1"/>
    </source>
</evidence>
<evidence type="ECO:0000313" key="4">
    <source>
        <dbReference type="Proteomes" id="UP000051401"/>
    </source>
</evidence>
<accession>A0A0T5PBI9</accession>
<gene>
    <name evidence="3" type="ORF">RIdsm_02573</name>
    <name evidence="2" type="ORF">XM52_09615</name>
</gene>
<dbReference type="KEGG" id="rid:RIdsm_02573"/>
<dbReference type="Proteomes" id="UP000051401">
    <property type="component" value="Unassembled WGS sequence"/>
</dbReference>
<sequence>MKRLADIGFEKIGRWVLVKDQIDFELTNLANAERVLYAFISNDDVLYIGKTGRALRNRMYNYKYPDPTQSTNIKNNANIREALCNGGLVEIWALADRGQLQVGEFKINMAAGLEDDLITKLRPPWNGRQIASRTASPEKPKSANAALDLEPPDMNLDTANPKAFEQSGDRFEFTLHKTYYDQGFFNVIVAYESLFARDGALIEIRLGAGRESVQGRVNRTANTNNTPRIMGGRELRDWFQRNFKINGLVQVDVLSKTTIWIHRPN</sequence>
<dbReference type="Gene3D" id="3.40.1440.40">
    <property type="match status" value="1"/>
</dbReference>
<dbReference type="RefSeq" id="WP_074939851.1">
    <property type="nucleotide sequence ID" value="NZ_FOMY01000001.1"/>
</dbReference>